<accession>A0A4V3GKV1</accession>
<keyword evidence="1" id="KW-0472">Membrane</keyword>
<keyword evidence="3" id="KW-1185">Reference proteome</keyword>
<evidence type="ECO:0000313" key="3">
    <source>
        <dbReference type="Proteomes" id="UP000294498"/>
    </source>
</evidence>
<sequence>MTTGRDRTTELTFFLSVLFIPGQFKDRIHAQFTQRFIFLPEDVIFDPEYFNFIMESLGAIIGWSYWGCTALIPVLLFP</sequence>
<dbReference type="EMBL" id="SODV01000002">
    <property type="protein sequence ID" value="TDW97082.1"/>
    <property type="molecule type" value="Genomic_DNA"/>
</dbReference>
<keyword evidence="1" id="KW-0812">Transmembrane</keyword>
<dbReference type="AlphaFoldDB" id="A0A4V3GKV1"/>
<gene>
    <name evidence="2" type="ORF">EDB95_4922</name>
</gene>
<reference evidence="2 3" key="1">
    <citation type="submission" date="2019-03" db="EMBL/GenBank/DDBJ databases">
        <title>Genomic Encyclopedia of Type Strains, Phase IV (KMG-IV): sequencing the most valuable type-strain genomes for metagenomic binning, comparative biology and taxonomic classification.</title>
        <authorList>
            <person name="Goeker M."/>
        </authorList>
    </citation>
    <scope>NUCLEOTIDE SEQUENCE [LARGE SCALE GENOMIC DNA]</scope>
    <source>
        <strain evidence="2 3">DSM 100059</strain>
    </source>
</reference>
<evidence type="ECO:0000313" key="2">
    <source>
        <dbReference type="EMBL" id="TDW97082.1"/>
    </source>
</evidence>
<dbReference type="Proteomes" id="UP000294498">
    <property type="component" value="Unassembled WGS sequence"/>
</dbReference>
<protein>
    <submittedName>
        <fullName evidence="2">Uncharacterized protein</fullName>
    </submittedName>
</protein>
<organism evidence="2 3">
    <name type="scientific">Dinghuibacter silviterrae</name>
    <dbReference type="NCBI Taxonomy" id="1539049"/>
    <lineage>
        <taxon>Bacteria</taxon>
        <taxon>Pseudomonadati</taxon>
        <taxon>Bacteroidota</taxon>
        <taxon>Chitinophagia</taxon>
        <taxon>Chitinophagales</taxon>
        <taxon>Chitinophagaceae</taxon>
        <taxon>Dinghuibacter</taxon>
    </lineage>
</organism>
<feature type="transmembrane region" description="Helical" evidence="1">
    <location>
        <begin position="57"/>
        <end position="77"/>
    </location>
</feature>
<keyword evidence="1" id="KW-1133">Transmembrane helix</keyword>
<evidence type="ECO:0000256" key="1">
    <source>
        <dbReference type="SAM" id="Phobius"/>
    </source>
</evidence>
<comment type="caution">
    <text evidence="2">The sequence shown here is derived from an EMBL/GenBank/DDBJ whole genome shotgun (WGS) entry which is preliminary data.</text>
</comment>
<proteinExistence type="predicted"/>
<name>A0A4V3GKV1_9BACT</name>